<name>A0AAP9YGI6_9GAMM</name>
<protein>
    <submittedName>
        <fullName evidence="2">Phage tail protein</fullName>
    </submittedName>
</protein>
<evidence type="ECO:0000259" key="1">
    <source>
        <dbReference type="Pfam" id="PF13550"/>
    </source>
</evidence>
<gene>
    <name evidence="2" type="ORF">GKQ51_08295</name>
</gene>
<proteinExistence type="predicted"/>
<dbReference type="Proteomes" id="UP000596192">
    <property type="component" value="Chromosome"/>
</dbReference>
<organism evidence="2 3">
    <name type="scientific">Azotobacter chroococcum</name>
    <dbReference type="NCBI Taxonomy" id="353"/>
    <lineage>
        <taxon>Bacteria</taxon>
        <taxon>Pseudomonadati</taxon>
        <taxon>Pseudomonadota</taxon>
        <taxon>Gammaproteobacteria</taxon>
        <taxon>Pseudomonadales</taxon>
        <taxon>Pseudomonadaceae</taxon>
        <taxon>Azotobacter</taxon>
    </lineage>
</organism>
<dbReference type="RefSeq" id="WP_198867669.1">
    <property type="nucleotide sequence ID" value="NZ_CP066310.1"/>
</dbReference>
<sequence>MGSSKKPKQQVTDYYLSVHYGICWGPVDAVTQLQIGEKEVWSGEVSANGSIPVEKSKLLGGNLKEGGYRGIVQALFGGAGQTVPEHLASRQNEDTSLVPGYRGLFSLIFYGPAYTNLLVGDELLQSFWIALQALSGTASRTRRGFYWGSNSGYIRDLWVRLRRAPKGFYPERATITQVDTITVDGETQAITRYNANPAHIIYECITNQDWGMQGAPVELDLQSFRDAADVLYAEGFGLSMMWTGQSAVEEFVGDVLRHIDGRLDTHPRTGLLTLKLIRADYDPELLPELNPDNCRLTSFSRRAWGDTVNEVVVTWTNPQTEGEETVSWHDLANIAQQGTIVSETQDYHGVREASLAMRLAMRDCAAKSAPLAAVELKVQRTGWDLVPGDVIAFTWPARDIHRLSMRIGTVDYGRPGDSWITVTAVEDVFDLPNNPYFTPPSTGWTPPASDPLPLTVVRAATVPYFMVAAELGDAQAEAVEYPQAYNTVMADAGSGSAYGFQLMSLGVDVTGSAAYQDQGNKGLTPFAALGMALGKASHSTLTTPGDLAGVGAGDLLWIGTDGGEHELALVEGFSETGLPLLRRGVLDTVPQAWPEGAPVWIWSDDLAIEDPQERMAGETVTYRLLTRASFGQLALEDAPDVALTTTDRMHRPLRPANVRIWDTLWPGVVAGYAPAVTVSWSPRNRLQETAQILAWDEGPVAAEPGTTYTLRLHDGGPDADVVQEITGISGTSADMDLTHITGPTATVAVWAMRDGIESLQADHHTFDVAGYGMNYGNYYGGYYG</sequence>
<reference evidence="2 3" key="1">
    <citation type="submission" date="2020-12" db="EMBL/GenBank/DDBJ databases">
        <title>Genomic Analysis and Response surface optimization of nitrogen-fixing conditions for A. chroococcum strain HR1, Isolation from rhizosphere soil.</title>
        <authorList>
            <person name="Li J."/>
            <person name="Yang H."/>
            <person name="Liu H."/>
            <person name="Wang C."/>
            <person name="Tian Y."/>
            <person name="Lu X.Y."/>
        </authorList>
    </citation>
    <scope>NUCLEOTIDE SEQUENCE [LARGE SCALE GENOMIC DNA]</scope>
    <source>
        <strain evidence="2 3">HR1</strain>
    </source>
</reference>
<dbReference type="InterPro" id="IPR032876">
    <property type="entry name" value="J_dom"/>
</dbReference>
<feature type="domain" description="Tip attachment protein J" evidence="1">
    <location>
        <begin position="246"/>
        <end position="408"/>
    </location>
</feature>
<accession>A0AAP9YGI6</accession>
<dbReference type="EMBL" id="CP066310">
    <property type="protein sequence ID" value="QQE90278.1"/>
    <property type="molecule type" value="Genomic_DNA"/>
</dbReference>
<evidence type="ECO:0000313" key="3">
    <source>
        <dbReference type="Proteomes" id="UP000596192"/>
    </source>
</evidence>
<evidence type="ECO:0000313" key="2">
    <source>
        <dbReference type="EMBL" id="QQE90278.1"/>
    </source>
</evidence>
<dbReference type="Pfam" id="PF13550">
    <property type="entry name" value="Phage-tail_3"/>
    <property type="match status" value="1"/>
</dbReference>
<dbReference type="AlphaFoldDB" id="A0AAP9YGI6"/>